<organismHost>
    <name type="scientific">Homo sapiens</name>
    <name type="common">Human</name>
    <dbReference type="NCBI Taxonomy" id="9606"/>
</organismHost>
<organismHost>
    <name type="scientific">Ovis aries</name>
    <name type="common">Sheep</name>
    <dbReference type="NCBI Taxonomy" id="9940"/>
</organismHost>
<accession>F1AXC8</accession>
<evidence type="ECO:0000313" key="1">
    <source>
        <dbReference type="EMBL" id="ADY76715.1"/>
    </source>
</evidence>
<protein>
    <submittedName>
        <fullName evidence="1">PP37</fullName>
    </submittedName>
</protein>
<proteinExistence type="predicted"/>
<evidence type="ECO:0000313" key="2">
    <source>
        <dbReference type="Proteomes" id="UP000103309"/>
    </source>
</evidence>
<organism evidence="1 2">
    <name type="scientific">Orf virus</name>
    <name type="common">ORFV</name>
    <dbReference type="NCBI Taxonomy" id="10258"/>
    <lineage>
        <taxon>Viruses</taxon>
        <taxon>Varidnaviria</taxon>
        <taxon>Bamfordvirae</taxon>
        <taxon>Nucleocytoviricota</taxon>
        <taxon>Pokkesviricetes</taxon>
        <taxon>Chitovirales</taxon>
        <taxon>Poxviridae</taxon>
        <taxon>Chordopoxvirinae</taxon>
        <taxon>Parapoxvirus</taxon>
        <taxon>Parapoxvirus orf</taxon>
    </lineage>
</organism>
<name>F1AXC8_ORFV</name>
<reference evidence="1 2" key="1">
    <citation type="submission" date="2010-04" db="EMBL/GenBank/DDBJ databases">
        <title>Novel immune-modulators identified by a rapid, functional screen of the Parapox virus genome.</title>
        <authorList>
            <person name="McGuire M.J."/>
            <person name="Sykes K.F."/>
            <person name="Johnston S.A."/>
        </authorList>
    </citation>
    <scope>NUCLEOTIDE SEQUENCE [LARGE SCALE GENOMIC DNA]</scope>
    <source>
        <strain evidence="1">D1701</strain>
    </source>
</reference>
<sequence>MTYSFSRISVCSEHVVDGHVEAVRDVVELLPRGHGVQDAEALREREEGAHRAALALPVGAAGHGRRHREHARAAPPVVEQPAYEVYELRKRRHLALALHEHHVRGEGGHVAVHALLPVAAPVQLGHVHHAHRAVEHLQHGARGVARAQVEGRHDHGCARAIAESTLKIGTNCAKLAKMDSAVGLPRQLAFASSKFATAPSSVI</sequence>
<organismHost>
    <name type="scientific">Capra hircus</name>
    <name type="common">Goat</name>
    <dbReference type="NCBI Taxonomy" id="9925"/>
</organismHost>
<dbReference type="Proteomes" id="UP000103309">
    <property type="component" value="Segment"/>
</dbReference>
<dbReference type="EMBL" id="HM133903">
    <property type="protein sequence ID" value="ADY76715.1"/>
    <property type="molecule type" value="Genomic_DNA"/>
</dbReference>